<keyword evidence="1" id="KW-1133">Transmembrane helix</keyword>
<feature type="signal peptide" evidence="2">
    <location>
        <begin position="1"/>
        <end position="17"/>
    </location>
</feature>
<dbReference type="Gene3D" id="3.30.200.20">
    <property type="entry name" value="Phosphorylase Kinase, domain 1"/>
    <property type="match status" value="1"/>
</dbReference>
<keyword evidence="1" id="KW-0812">Transmembrane</keyword>
<gene>
    <name evidence="3" type="ORF">CCR75_001507</name>
</gene>
<evidence type="ECO:0000313" key="4">
    <source>
        <dbReference type="Proteomes" id="UP000294530"/>
    </source>
</evidence>
<dbReference type="RefSeq" id="XP_067815780.1">
    <property type="nucleotide sequence ID" value="XM_067959610.1"/>
</dbReference>
<dbReference type="InterPro" id="IPR011009">
    <property type="entry name" value="Kinase-like_dom_sf"/>
</dbReference>
<dbReference type="GeneID" id="94345281"/>
<protein>
    <recommendedName>
        <fullName evidence="5">Protein kinase domain-containing protein</fullName>
    </recommendedName>
</protein>
<dbReference type="OrthoDB" id="4062651at2759"/>
<keyword evidence="1" id="KW-0472">Membrane</keyword>
<evidence type="ECO:0008006" key="5">
    <source>
        <dbReference type="Google" id="ProtNLM"/>
    </source>
</evidence>
<dbReference type="EMBL" id="SHOA02000203">
    <property type="protein sequence ID" value="TDH66281.1"/>
    <property type="molecule type" value="Genomic_DNA"/>
</dbReference>
<dbReference type="GO" id="GO:0004674">
    <property type="term" value="F:protein serine/threonine kinase activity"/>
    <property type="evidence" value="ECO:0007669"/>
    <property type="project" value="TreeGrafter"/>
</dbReference>
<evidence type="ECO:0000256" key="1">
    <source>
        <dbReference type="SAM" id="Phobius"/>
    </source>
</evidence>
<dbReference type="InterPro" id="IPR051681">
    <property type="entry name" value="Ser/Thr_Kinases-Pseudokinases"/>
</dbReference>
<keyword evidence="2" id="KW-0732">Signal</keyword>
<reference evidence="3 4" key="1">
    <citation type="journal article" date="2021" name="Genome Biol.">
        <title>AFLAP: assembly-free linkage analysis pipeline using k-mers from genome sequencing data.</title>
        <authorList>
            <person name="Fletcher K."/>
            <person name="Zhang L."/>
            <person name="Gil J."/>
            <person name="Han R."/>
            <person name="Cavanaugh K."/>
            <person name="Michelmore R."/>
        </authorList>
    </citation>
    <scope>NUCLEOTIDE SEQUENCE [LARGE SCALE GENOMIC DNA]</scope>
    <source>
        <strain evidence="3 4">SF5</strain>
    </source>
</reference>
<feature type="chain" id="PRO_5037570588" description="Protein kinase domain-containing protein" evidence="2">
    <location>
        <begin position="18"/>
        <end position="521"/>
    </location>
</feature>
<keyword evidence="4" id="KW-1185">Reference proteome</keyword>
<evidence type="ECO:0000313" key="3">
    <source>
        <dbReference type="EMBL" id="TDH66281.1"/>
    </source>
</evidence>
<dbReference type="Proteomes" id="UP000294530">
    <property type="component" value="Unassembled WGS sequence"/>
</dbReference>
<dbReference type="PANTHER" id="PTHR44329:SF214">
    <property type="entry name" value="PROTEIN KINASE DOMAIN-CONTAINING PROTEIN"/>
    <property type="match status" value="1"/>
</dbReference>
<dbReference type="PANTHER" id="PTHR44329">
    <property type="entry name" value="SERINE/THREONINE-PROTEIN KINASE TNNI3K-RELATED"/>
    <property type="match status" value="1"/>
</dbReference>
<name>A0A976FGM6_BRELC</name>
<feature type="transmembrane region" description="Helical" evidence="1">
    <location>
        <begin position="272"/>
        <end position="296"/>
    </location>
</feature>
<dbReference type="SUPFAM" id="SSF56112">
    <property type="entry name" value="Protein kinase-like (PK-like)"/>
    <property type="match status" value="1"/>
</dbReference>
<comment type="caution">
    <text evidence="3">The sequence shown here is derived from an EMBL/GenBank/DDBJ whole genome shotgun (WGS) entry which is preliminary data.</text>
</comment>
<evidence type="ECO:0000256" key="2">
    <source>
        <dbReference type="SAM" id="SignalP"/>
    </source>
</evidence>
<proteinExistence type="predicted"/>
<dbReference type="AlphaFoldDB" id="A0A976FGM6"/>
<accession>A0A976FGM6</accession>
<dbReference type="KEGG" id="blac:94345281"/>
<sequence>MSVSFLSVATVLTTVHARTDIVAQLYGNTAITAPTPPTSLNLALQELVVSVANFTQYPAALQRAMLWSAGWVRAQPEAAILDESSSAATYVQVYVLCDRTMSDVFQSPHAFDDPTRCGIKECKSTLVSFTKSTCDPDYVRSRALCAISPDATFEFVPPLQTKNGPLWAMDGQIDATFDPQLFQYANASSNTSTPLFLLTQKSAWTTMKDDDTCPNSAQFIAPCQRVDASEVDPSTQQRTWCVPTIELGVKLWVEQIQNVATGVTVPDAKSTFTLAAILAILLGLFIVAAIVLCILWHRTTRFVKNGLHANGNNTFFVQPLSFHHRRSLPLEGTTSGPYTSSPEPRWSYDHGMQIEATNETFRRRSPELAAFCDDHELMLKRIAFAGIIYRDKLTSGPTGEVWRGEYEGRHVAIKCTVAAAVAVAHRGSFGMIAPVATSDFEIQTLVAFTKEIRMAARLDHVNIVGFIGFSWRTLPDLCIVSEYIALALRELANQCLDYDPSKRPSAMQIVYNLRSKIFLTL</sequence>
<organism evidence="3 4">
    <name type="scientific">Bremia lactucae</name>
    <name type="common">Lettuce downy mildew</name>
    <dbReference type="NCBI Taxonomy" id="4779"/>
    <lineage>
        <taxon>Eukaryota</taxon>
        <taxon>Sar</taxon>
        <taxon>Stramenopiles</taxon>
        <taxon>Oomycota</taxon>
        <taxon>Peronosporomycetes</taxon>
        <taxon>Peronosporales</taxon>
        <taxon>Peronosporaceae</taxon>
        <taxon>Bremia</taxon>
    </lineage>
</organism>